<evidence type="ECO:0000313" key="1">
    <source>
        <dbReference type="EMBL" id="MCZ0809438.1"/>
    </source>
</evidence>
<sequence length="121" mass="14163">MKRNLREDLEICNAATEGPWGASHDEWPVNANLRHWVSTHWDGLACAVSYEDARFIAEARDGWPHAIRRAVDAERKVAQMERRLRAVESTVERMLDFYECQDFWGFVMEYETEEVTTNDKA</sequence>
<protein>
    <submittedName>
        <fullName evidence="1">Uncharacterized protein</fullName>
    </submittedName>
</protein>
<dbReference type="EMBL" id="JAPTNE010000036">
    <property type="protein sequence ID" value="MCZ0809438.1"/>
    <property type="molecule type" value="Genomic_DNA"/>
</dbReference>
<accession>A0AAP3DJV0</accession>
<dbReference type="AlphaFoldDB" id="A0AAP3DJV0"/>
<dbReference type="Proteomes" id="UP001077662">
    <property type="component" value="Unassembled WGS sequence"/>
</dbReference>
<reference evidence="1" key="1">
    <citation type="submission" date="2022-09" db="EMBL/GenBank/DDBJ databases">
        <title>Genome analysis and characterization of larvicidal activity of Brevibacillus strains.</title>
        <authorList>
            <person name="Patrusheva E.V."/>
            <person name="Izotova A.O."/>
            <person name="Toshchakov S.V."/>
            <person name="Sineoky S.P."/>
        </authorList>
    </citation>
    <scope>NUCLEOTIDE SEQUENCE</scope>
    <source>
        <strain evidence="1">VKPM_B-13247</strain>
    </source>
</reference>
<gene>
    <name evidence="1" type="ORF">O0554_21470</name>
</gene>
<proteinExistence type="predicted"/>
<comment type="caution">
    <text evidence="1">The sequence shown here is derived from an EMBL/GenBank/DDBJ whole genome shotgun (WGS) entry which is preliminary data.</text>
</comment>
<evidence type="ECO:0000313" key="2">
    <source>
        <dbReference type="Proteomes" id="UP001077662"/>
    </source>
</evidence>
<name>A0AAP3DJV0_BRELA</name>
<dbReference type="RefSeq" id="WP_258434508.1">
    <property type="nucleotide sequence ID" value="NZ_JANSGW010000036.1"/>
</dbReference>
<organism evidence="1 2">
    <name type="scientific">Brevibacillus laterosporus</name>
    <name type="common">Bacillus laterosporus</name>
    <dbReference type="NCBI Taxonomy" id="1465"/>
    <lineage>
        <taxon>Bacteria</taxon>
        <taxon>Bacillati</taxon>
        <taxon>Bacillota</taxon>
        <taxon>Bacilli</taxon>
        <taxon>Bacillales</taxon>
        <taxon>Paenibacillaceae</taxon>
        <taxon>Brevibacillus</taxon>
    </lineage>
</organism>